<dbReference type="AlphaFoldDB" id="A0A194XEH2"/>
<dbReference type="KEGG" id="psco:LY89DRAFT_717164"/>
<dbReference type="RefSeq" id="XP_018072928.1">
    <property type="nucleotide sequence ID" value="XM_018218328.1"/>
</dbReference>
<gene>
    <name evidence="2" type="ORF">LY89DRAFT_717164</name>
</gene>
<dbReference type="GeneID" id="28828054"/>
<dbReference type="EMBL" id="KQ947412">
    <property type="protein sequence ID" value="KUJ18573.1"/>
    <property type="molecule type" value="Genomic_DNA"/>
</dbReference>
<name>A0A194XEH2_MOLSC</name>
<sequence length="140" mass="15509">MPPAWGKDEIKDLQDFRKQKDDIRWLVGQMNNRPSKDRIYTASTIRNQLENIDFDDWLSRQAGQAGESSRARETSQAGYGGQSGYTAQAGNPASSGGQSDYANQGEQSGYGELGEQRQRQYAWQPPQPDGPPKSWGPGPC</sequence>
<keyword evidence="3" id="KW-1185">Reference proteome</keyword>
<dbReference type="Proteomes" id="UP000070700">
    <property type="component" value="Unassembled WGS sequence"/>
</dbReference>
<feature type="compositionally biased region" description="Polar residues" evidence="1">
    <location>
        <begin position="84"/>
        <end position="107"/>
    </location>
</feature>
<evidence type="ECO:0000256" key="1">
    <source>
        <dbReference type="SAM" id="MobiDB-lite"/>
    </source>
</evidence>
<feature type="region of interest" description="Disordered" evidence="1">
    <location>
        <begin position="61"/>
        <end position="140"/>
    </location>
</feature>
<accession>A0A194XEH2</accession>
<reference evidence="2 3" key="1">
    <citation type="submission" date="2015-10" db="EMBL/GenBank/DDBJ databases">
        <title>Full genome of DAOMC 229536 Phialocephala scopiformis, a fungal endophyte of spruce producing the potent anti-insectan compound rugulosin.</title>
        <authorList>
            <consortium name="DOE Joint Genome Institute"/>
            <person name="Walker A.K."/>
            <person name="Frasz S.L."/>
            <person name="Seifert K.A."/>
            <person name="Miller J.D."/>
            <person name="Mondo S.J."/>
            <person name="Labutti K."/>
            <person name="Lipzen A."/>
            <person name="Dockter R."/>
            <person name="Kennedy M."/>
            <person name="Grigoriev I.V."/>
            <person name="Spatafora J.W."/>
        </authorList>
    </citation>
    <scope>NUCLEOTIDE SEQUENCE [LARGE SCALE GENOMIC DNA]</scope>
    <source>
        <strain evidence="2 3">CBS 120377</strain>
    </source>
</reference>
<organism evidence="2 3">
    <name type="scientific">Mollisia scopiformis</name>
    <name type="common">Conifer needle endophyte fungus</name>
    <name type="synonym">Phialocephala scopiformis</name>
    <dbReference type="NCBI Taxonomy" id="149040"/>
    <lineage>
        <taxon>Eukaryota</taxon>
        <taxon>Fungi</taxon>
        <taxon>Dikarya</taxon>
        <taxon>Ascomycota</taxon>
        <taxon>Pezizomycotina</taxon>
        <taxon>Leotiomycetes</taxon>
        <taxon>Helotiales</taxon>
        <taxon>Mollisiaceae</taxon>
        <taxon>Mollisia</taxon>
    </lineage>
</organism>
<proteinExistence type="predicted"/>
<protein>
    <submittedName>
        <fullName evidence="2">Uncharacterized protein</fullName>
    </submittedName>
</protein>
<dbReference type="InParanoid" id="A0A194XEH2"/>
<evidence type="ECO:0000313" key="2">
    <source>
        <dbReference type="EMBL" id="KUJ18573.1"/>
    </source>
</evidence>
<evidence type="ECO:0000313" key="3">
    <source>
        <dbReference type="Proteomes" id="UP000070700"/>
    </source>
</evidence>